<protein>
    <recommendedName>
        <fullName evidence="2">Cytochrome c-552/4 domain-containing protein</fullName>
    </recommendedName>
</protein>
<dbReference type="Proteomes" id="UP000003704">
    <property type="component" value="Unassembled WGS sequence"/>
</dbReference>
<dbReference type="InterPro" id="IPR023155">
    <property type="entry name" value="Cyt_c-552/4"/>
</dbReference>
<reference evidence="3 4" key="1">
    <citation type="journal article" date="2012" name="J. Bacteriol.">
        <title>Genome Sequence of n-Alkane-Degrading Hydrocarboniphaga effusa Strain AP103T (ATCC BAA-332T).</title>
        <authorList>
            <person name="Chang H.K."/>
            <person name="Zylstra G.J."/>
            <person name="Chae J.C."/>
        </authorList>
    </citation>
    <scope>NUCLEOTIDE SEQUENCE [LARGE SCALE GENOMIC DNA]</scope>
    <source>
        <strain evidence="3 4">AP103</strain>
    </source>
</reference>
<proteinExistence type="predicted"/>
<evidence type="ECO:0000313" key="4">
    <source>
        <dbReference type="Proteomes" id="UP000003704"/>
    </source>
</evidence>
<name>I8TAG1_9GAMM</name>
<evidence type="ECO:0000259" key="2">
    <source>
        <dbReference type="Pfam" id="PF13435"/>
    </source>
</evidence>
<feature type="domain" description="Cytochrome c-552/4" evidence="2">
    <location>
        <begin position="70"/>
        <end position="125"/>
    </location>
</feature>
<dbReference type="RefSeq" id="WP_007183985.1">
    <property type="nucleotide sequence ID" value="NZ_AKGD01000001.1"/>
</dbReference>
<dbReference type="OrthoDB" id="9814800at2"/>
<dbReference type="STRING" id="1172194.WQQ_10300"/>
<dbReference type="SUPFAM" id="SSF48695">
    <property type="entry name" value="Multiheme cytochromes"/>
    <property type="match status" value="1"/>
</dbReference>
<organism evidence="3 4">
    <name type="scientific">Hydrocarboniphaga effusa AP103</name>
    <dbReference type="NCBI Taxonomy" id="1172194"/>
    <lineage>
        <taxon>Bacteria</taxon>
        <taxon>Pseudomonadati</taxon>
        <taxon>Pseudomonadota</taxon>
        <taxon>Gammaproteobacteria</taxon>
        <taxon>Nevskiales</taxon>
        <taxon>Nevskiaceae</taxon>
        <taxon>Hydrocarboniphaga</taxon>
    </lineage>
</organism>
<sequence length="411" mass="44958">MIRRRSIVLAALLLVVGVVGVGAAWRLLPGTPSDPAGEFLARHWQKPLAAQGAPPANFSALEASLDPRNCGQCHVAQFESWKQSLHSQTMGAGILWQLQMMPQDDANLCFDCHAPLAEQKALMARSHHWPAAPATAPPAYVPQTLGHDGLVCAACHVREHARFGPPSRSASTPSPSQAPHGGFTASSAFEDSRFCATCHQFPDDGPRTANKLREDTLNQWRQSRYAAEGRSCQSCHMPDREHRWPGIHSPEMVRSALSTRIEVDAQGQVSASVTNTGAGHSVPTYMVPKLHIELWLIEASSPLGTRLAQDTIGWDVDVSLQHENFDTRLAPGASRVLHATLPALVPNGARLELRAEVAPREHYERSFESMLPRSAGMKPGVRRLLEQAIDEARATRYSLVLQRRDLLQPAS</sequence>
<comment type="caution">
    <text evidence="3">The sequence shown here is derived from an EMBL/GenBank/DDBJ whole genome shotgun (WGS) entry which is preliminary data.</text>
</comment>
<gene>
    <name evidence="3" type="ORF">WQQ_10300</name>
</gene>
<accession>I8TAG1</accession>
<dbReference type="AlphaFoldDB" id="I8TAG1"/>
<dbReference type="Pfam" id="PF13435">
    <property type="entry name" value="Cytochrome_C554"/>
    <property type="match status" value="1"/>
</dbReference>
<evidence type="ECO:0000313" key="3">
    <source>
        <dbReference type="EMBL" id="EIT70893.1"/>
    </source>
</evidence>
<dbReference type="Gene3D" id="1.10.1130.10">
    <property type="entry name" value="Flavocytochrome C3, Chain A"/>
    <property type="match status" value="1"/>
</dbReference>
<evidence type="ECO:0000256" key="1">
    <source>
        <dbReference type="SAM" id="MobiDB-lite"/>
    </source>
</evidence>
<feature type="region of interest" description="Disordered" evidence="1">
    <location>
        <begin position="163"/>
        <end position="183"/>
    </location>
</feature>
<keyword evidence="4" id="KW-1185">Reference proteome</keyword>
<feature type="compositionally biased region" description="Low complexity" evidence="1">
    <location>
        <begin position="165"/>
        <end position="179"/>
    </location>
</feature>
<dbReference type="EMBL" id="AKGD01000001">
    <property type="protein sequence ID" value="EIT70893.1"/>
    <property type="molecule type" value="Genomic_DNA"/>
</dbReference>
<dbReference type="InterPro" id="IPR036280">
    <property type="entry name" value="Multihaem_cyt_sf"/>
</dbReference>